<sequence>MASSINGTDPSYELAQATIEGEFYRHPSVSEDEDPSSANTPEAGSDGANNVDKPSNLSQSLSTTFNDWFVWEVLGLVTSTGVLIALATVLAQYNRKPQPSWQYMSLNSFISWMSTIFRAGIIISSSEALGQLKWIWFAQKRERPVQELRVYDSATRGPYGAMELIWTLRARHFAVLGSLAVILTIAIDPFAQNLVYYYQDMVDHPFHQALLSRADNYSASDQNSMNLQAGSGVDVVLKANVYNSLLNNDPQKPWAIPQYSCPSGNCTWDPVAALEARALCADITSLLSKSCIKPEDNFGSTNCTLSLPGNHTQGSYIGPDDGHNLHSGSEENMIFVGSGVDTPVAKSNRANTTLGVVQFIARQRDIPPDWLHEMVSSTDDLEATECTIIPVVRSFRPSVENNVYKEETLATWNQSSLIRGDKLVAHYDLIPPWGPEMGIDQPNQVFGYNVLSSRVVTRFVEEIFTGRLSKSDNTPNYLATAPDPIYAGRDILVALGEGDVVGCGGYLPSRLNCTMENIAQAISKSFRDSRYRVNAEDESGRAVGRVRVSVTHVGVRWQWIVLLTLVLLLGILVLAGTLWKARRRCIPRWKNDPLPLLFLYNDMTGEKTGGLGLPVQGSLSHTMDIKARLDTSDGRILLR</sequence>
<protein>
    <submittedName>
        <fullName evidence="3">Uncharacterized protein</fullName>
    </submittedName>
</protein>
<gene>
    <name evidence="3" type="ORF">PGRI_076380</name>
</gene>
<comment type="caution">
    <text evidence="3">The sequence shown here is derived from an EMBL/GenBank/DDBJ whole genome shotgun (WGS) entry which is preliminary data.</text>
</comment>
<feature type="transmembrane region" description="Helical" evidence="2">
    <location>
        <begin position="68"/>
        <end position="91"/>
    </location>
</feature>
<reference evidence="3 4" key="1">
    <citation type="journal article" date="2016" name="BMC Genomics">
        <title>Genome sequencing and secondary metabolism of the postharvest pathogen Penicillium griseofulvum.</title>
        <authorList>
            <person name="Banani H."/>
            <person name="Marcet-Houben M."/>
            <person name="Ballester A.R."/>
            <person name="Abbruscato P."/>
            <person name="Gonzalez-Candelas L."/>
            <person name="Gabaldon T."/>
            <person name="Spadaro D."/>
        </authorList>
    </citation>
    <scope>NUCLEOTIDE SEQUENCE [LARGE SCALE GENOMIC DNA]</scope>
    <source>
        <strain evidence="3 4">PG3</strain>
    </source>
</reference>
<evidence type="ECO:0000256" key="1">
    <source>
        <dbReference type="SAM" id="MobiDB-lite"/>
    </source>
</evidence>
<dbReference type="PANTHER" id="PTHR35394">
    <property type="entry name" value="DUF3176 DOMAIN-CONTAINING PROTEIN"/>
    <property type="match status" value="1"/>
</dbReference>
<keyword evidence="4" id="KW-1185">Reference proteome</keyword>
<organism evidence="3 4">
    <name type="scientific">Penicillium patulum</name>
    <name type="common">Penicillium griseofulvum</name>
    <dbReference type="NCBI Taxonomy" id="5078"/>
    <lineage>
        <taxon>Eukaryota</taxon>
        <taxon>Fungi</taxon>
        <taxon>Dikarya</taxon>
        <taxon>Ascomycota</taxon>
        <taxon>Pezizomycotina</taxon>
        <taxon>Eurotiomycetes</taxon>
        <taxon>Eurotiomycetidae</taxon>
        <taxon>Eurotiales</taxon>
        <taxon>Aspergillaceae</taxon>
        <taxon>Penicillium</taxon>
    </lineage>
</organism>
<accession>A0A135LZV1</accession>
<evidence type="ECO:0000256" key="2">
    <source>
        <dbReference type="SAM" id="Phobius"/>
    </source>
</evidence>
<keyword evidence="2" id="KW-0812">Transmembrane</keyword>
<dbReference type="InterPro" id="IPR021514">
    <property type="entry name" value="DUF3176"/>
</dbReference>
<dbReference type="PANTHER" id="PTHR35394:SF5">
    <property type="entry name" value="DUF3176 DOMAIN-CONTAINING PROTEIN"/>
    <property type="match status" value="1"/>
</dbReference>
<keyword evidence="2" id="KW-1133">Transmembrane helix</keyword>
<evidence type="ECO:0000313" key="4">
    <source>
        <dbReference type="Proteomes" id="UP000070168"/>
    </source>
</evidence>
<feature type="region of interest" description="Disordered" evidence="1">
    <location>
        <begin position="23"/>
        <end position="55"/>
    </location>
</feature>
<keyword evidence="2" id="KW-0472">Membrane</keyword>
<proteinExistence type="predicted"/>
<dbReference type="RefSeq" id="XP_040653029.1">
    <property type="nucleotide sequence ID" value="XM_040795352.1"/>
</dbReference>
<evidence type="ECO:0000313" key="3">
    <source>
        <dbReference type="EMBL" id="KXG54494.1"/>
    </source>
</evidence>
<dbReference type="GeneID" id="63710652"/>
<dbReference type="OMA" id="CAQRYTN"/>
<dbReference type="AlphaFoldDB" id="A0A135LZV1"/>
<name>A0A135LZV1_PENPA</name>
<feature type="transmembrane region" description="Helical" evidence="2">
    <location>
        <begin position="557"/>
        <end position="579"/>
    </location>
</feature>
<dbReference type="STRING" id="5078.A0A135LZV1"/>
<dbReference type="OrthoDB" id="5242705at2759"/>
<dbReference type="Pfam" id="PF11374">
    <property type="entry name" value="DUF3176"/>
    <property type="match status" value="1"/>
</dbReference>
<dbReference type="Proteomes" id="UP000070168">
    <property type="component" value="Unassembled WGS sequence"/>
</dbReference>
<dbReference type="EMBL" id="LHQR01000013">
    <property type="protein sequence ID" value="KXG54494.1"/>
    <property type="molecule type" value="Genomic_DNA"/>
</dbReference>